<keyword evidence="3" id="KW-0472">Membrane</keyword>
<gene>
    <name evidence="5" type="ORF">G4D61_15385</name>
</gene>
<organism evidence="5 6">
    <name type="scientific">Heyndrickxia ginsengihumi</name>
    <dbReference type="NCBI Taxonomy" id="363870"/>
    <lineage>
        <taxon>Bacteria</taxon>
        <taxon>Bacillati</taxon>
        <taxon>Bacillota</taxon>
        <taxon>Bacilli</taxon>
        <taxon>Bacillales</taxon>
        <taxon>Bacillaceae</taxon>
        <taxon>Heyndrickxia</taxon>
    </lineage>
</organism>
<evidence type="ECO:0000313" key="6">
    <source>
        <dbReference type="Proteomes" id="UP000476934"/>
    </source>
</evidence>
<dbReference type="PANTHER" id="PTHR32089">
    <property type="entry name" value="METHYL-ACCEPTING CHEMOTAXIS PROTEIN MCPB"/>
    <property type="match status" value="1"/>
</dbReference>
<protein>
    <submittedName>
        <fullName evidence="5">Methyl-accepting chemotaxis protein</fullName>
    </submittedName>
</protein>
<dbReference type="RefSeq" id="WP_025730799.1">
    <property type="nucleotide sequence ID" value="NZ_JAAIWK010000031.1"/>
</dbReference>
<feature type="transmembrane region" description="Helical" evidence="3">
    <location>
        <begin position="9"/>
        <end position="27"/>
    </location>
</feature>
<dbReference type="GO" id="GO:0007165">
    <property type="term" value="P:signal transduction"/>
    <property type="evidence" value="ECO:0007669"/>
    <property type="project" value="UniProtKB-KW"/>
</dbReference>
<evidence type="ECO:0000256" key="3">
    <source>
        <dbReference type="SAM" id="Phobius"/>
    </source>
</evidence>
<dbReference type="SUPFAM" id="SSF58104">
    <property type="entry name" value="Methyl-accepting chemotaxis protein (MCP) signaling domain"/>
    <property type="match status" value="1"/>
</dbReference>
<evidence type="ECO:0000313" key="5">
    <source>
        <dbReference type="EMBL" id="NEY21328.1"/>
    </source>
</evidence>
<keyword evidence="6" id="KW-1185">Reference proteome</keyword>
<dbReference type="EMBL" id="JAAIWK010000031">
    <property type="protein sequence ID" value="NEY21328.1"/>
    <property type="molecule type" value="Genomic_DNA"/>
</dbReference>
<dbReference type="GO" id="GO:0016020">
    <property type="term" value="C:membrane"/>
    <property type="evidence" value="ECO:0007669"/>
    <property type="project" value="InterPro"/>
</dbReference>
<dbReference type="AlphaFoldDB" id="A0A6M0PCH3"/>
<accession>A0A6M0PCH3</accession>
<reference evidence="5 6" key="1">
    <citation type="submission" date="2020-02" db="EMBL/GenBank/DDBJ databases">
        <authorList>
            <person name="Feng H."/>
        </authorList>
    </citation>
    <scope>NUCLEOTIDE SEQUENCE [LARGE SCALE GENOMIC DNA]</scope>
    <source>
        <strain evidence="5 6">Gsoil 114</strain>
    </source>
</reference>
<dbReference type="Pfam" id="PF00015">
    <property type="entry name" value="MCPsignal"/>
    <property type="match status" value="1"/>
</dbReference>
<reference evidence="5 6" key="2">
    <citation type="submission" date="2020-03" db="EMBL/GenBank/DDBJ databases">
        <title>Bacillus aquiflavi sp. nov., isolated from yellow water of strong flavor Chinese baijiu in Yibin region of China.</title>
        <authorList>
            <person name="Xie J."/>
        </authorList>
    </citation>
    <scope>NUCLEOTIDE SEQUENCE [LARGE SCALE GENOMIC DNA]</scope>
    <source>
        <strain evidence="5 6">Gsoil 114</strain>
    </source>
</reference>
<dbReference type="PROSITE" id="PS50111">
    <property type="entry name" value="CHEMOTAXIS_TRANSDUC_2"/>
    <property type="match status" value="1"/>
</dbReference>
<keyword evidence="3" id="KW-1133">Transmembrane helix</keyword>
<evidence type="ECO:0000256" key="1">
    <source>
        <dbReference type="ARBA" id="ARBA00023224"/>
    </source>
</evidence>
<proteinExistence type="predicted"/>
<sequence length="371" mass="40340">MKRPFIRMCLYSGPSLIVTILLLLFFLNHSFSLFIGLGFIFSCITLITTIILVNSKGLTPPSNQEEIQNHQVVNNDLDLQKIDQKSNELTKQIQILCENIDNLSDISYDIVKGANIQAENVEKSTRAMMEVSDGIQHIAGNAANVSSKSTVTLEAVGKGSQAINTIIGQMESIRKKVDALSDVIINLSAYSKEIGNIVNTISDISNQTNLLALNAAIEAARAGEHGNGFSIVASEVRKLSEETNVSTTKIKDIVVSIQQSITKSVAYMNEGKTEVANGIEIVQHAKQAFSGIQDDIDQVSKLITDVSNAVTEISAGSDEVNQITEFTKKVQQGGVEKITALNGLIEEFKIKATRTLSLAEELKDELQKQEG</sequence>
<name>A0A6M0PCH3_9BACI</name>
<feature type="domain" description="Methyl-accepting transducer" evidence="4">
    <location>
        <begin position="92"/>
        <end position="328"/>
    </location>
</feature>
<keyword evidence="3" id="KW-0812">Transmembrane</keyword>
<keyword evidence="1 2" id="KW-0807">Transducer</keyword>
<dbReference type="PANTHER" id="PTHR32089:SF112">
    <property type="entry name" value="LYSOZYME-LIKE PROTEIN-RELATED"/>
    <property type="match status" value="1"/>
</dbReference>
<dbReference type="InterPro" id="IPR004089">
    <property type="entry name" value="MCPsignal_dom"/>
</dbReference>
<dbReference type="CDD" id="cd11386">
    <property type="entry name" value="MCP_signal"/>
    <property type="match status" value="1"/>
</dbReference>
<dbReference type="OrthoDB" id="2513043at2"/>
<feature type="transmembrane region" description="Helical" evidence="3">
    <location>
        <begin position="33"/>
        <end position="53"/>
    </location>
</feature>
<dbReference type="Gene3D" id="1.10.287.950">
    <property type="entry name" value="Methyl-accepting chemotaxis protein"/>
    <property type="match status" value="1"/>
</dbReference>
<comment type="caution">
    <text evidence="5">The sequence shown here is derived from an EMBL/GenBank/DDBJ whole genome shotgun (WGS) entry which is preliminary data.</text>
</comment>
<evidence type="ECO:0000256" key="2">
    <source>
        <dbReference type="PROSITE-ProRule" id="PRU00284"/>
    </source>
</evidence>
<evidence type="ECO:0000259" key="4">
    <source>
        <dbReference type="PROSITE" id="PS50111"/>
    </source>
</evidence>
<dbReference type="Proteomes" id="UP000476934">
    <property type="component" value="Unassembled WGS sequence"/>
</dbReference>
<dbReference type="SMART" id="SM00283">
    <property type="entry name" value="MA"/>
    <property type="match status" value="1"/>
</dbReference>